<dbReference type="PANTHER" id="PTHR37826:SF3">
    <property type="entry name" value="J DOMAIN-CONTAINING PROTEIN"/>
    <property type="match status" value="1"/>
</dbReference>
<dbReference type="KEGG" id="lrug:AB8B22_00995"/>
<evidence type="ECO:0008006" key="3">
    <source>
        <dbReference type="Google" id="ProtNLM"/>
    </source>
</evidence>
<dbReference type="EMBL" id="CP165644">
    <property type="protein sequence ID" value="XDU67015.1"/>
    <property type="molecule type" value="Genomic_DNA"/>
</dbReference>
<reference evidence="2" key="1">
    <citation type="submission" date="2024-07" db="EMBL/GenBank/DDBJ databases">
        <authorList>
            <person name="Li X.-J."/>
            <person name="Wang X."/>
        </authorList>
    </citation>
    <scope>NUCLEOTIDE SEQUENCE</scope>
    <source>
        <strain evidence="2">HSP-334</strain>
    </source>
</reference>
<dbReference type="RefSeq" id="WP_094079349.1">
    <property type="nucleotide sequence ID" value="NZ_CP165644.1"/>
</dbReference>
<protein>
    <recommendedName>
        <fullName evidence="3">Zinc finger domain protein, LSD1 subclass</fullName>
    </recommendedName>
</protein>
<sequence length="350" mass="40122">MKNENFTCKNCGGMMKYDPKSQNLKCENCGNEIELPKKISLVRHVLSQYEYNLKKIPEEKTTVIQCESCGATIELSSEKSSANCPYCGSNIVVSEKIMSILEPDGLRPFLIEQKEVKMIFSNWIKKRWFAPNALKNLYQTGKIMGIYLPYWSFDNDADCDYFAEGGIDRTEEYEEDGKTYTRTITDWYPVSGNIQNEFIDVVVPGTRSLQRKLLNKLPEFSVESTIKFNSGYLAGFSSEVFKVPMRDGYEQAKNVMRNTLESLVSSDVLRNYDHVRGIRMNVSWYNEYYRLLMLPVYSTSYLYDKKVYQVVINGENGAITGEYPKSVIKIALAILAGIIIAIIIYNLLKN</sequence>
<evidence type="ECO:0000256" key="1">
    <source>
        <dbReference type="SAM" id="Phobius"/>
    </source>
</evidence>
<evidence type="ECO:0000313" key="2">
    <source>
        <dbReference type="EMBL" id="XDU67015.1"/>
    </source>
</evidence>
<dbReference type="AlphaFoldDB" id="A0AB39VH37"/>
<feature type="transmembrane region" description="Helical" evidence="1">
    <location>
        <begin position="330"/>
        <end position="348"/>
    </location>
</feature>
<keyword evidence="1" id="KW-0812">Transmembrane</keyword>
<accession>A0AB39VH37</accession>
<proteinExistence type="predicted"/>
<organism evidence="2">
    <name type="scientific">Leptotrichia rugosa</name>
    <dbReference type="NCBI Taxonomy" id="3239302"/>
    <lineage>
        <taxon>Bacteria</taxon>
        <taxon>Fusobacteriati</taxon>
        <taxon>Fusobacteriota</taxon>
        <taxon>Fusobacteriia</taxon>
        <taxon>Fusobacteriales</taxon>
        <taxon>Leptotrichiaceae</taxon>
        <taxon>Leptotrichia</taxon>
    </lineage>
</organism>
<gene>
    <name evidence="2" type="ORF">AB8B22_00995</name>
</gene>
<keyword evidence="1" id="KW-1133">Transmembrane helix</keyword>
<keyword evidence="1" id="KW-0472">Membrane</keyword>
<name>A0AB39VH37_9FUSO</name>
<dbReference type="PANTHER" id="PTHR37826">
    <property type="entry name" value="FLOTILLIN BAND_7_5 DOMAIN PROTEIN"/>
    <property type="match status" value="1"/>
</dbReference>
<dbReference type="Gene3D" id="2.20.28.30">
    <property type="entry name" value="RNA polymerase ii, chain L"/>
    <property type="match status" value="2"/>
</dbReference>